<dbReference type="PRINTS" id="PR00420">
    <property type="entry name" value="RNGMNOXGNASE"/>
</dbReference>
<reference evidence="6" key="1">
    <citation type="journal article" date="2022" name="IScience">
        <title>Evolution of zygomycete secretomes and the origins of terrestrial fungal ecologies.</title>
        <authorList>
            <person name="Chang Y."/>
            <person name="Wang Y."/>
            <person name="Mondo S."/>
            <person name="Ahrendt S."/>
            <person name="Andreopoulos W."/>
            <person name="Barry K."/>
            <person name="Beard J."/>
            <person name="Benny G.L."/>
            <person name="Blankenship S."/>
            <person name="Bonito G."/>
            <person name="Cuomo C."/>
            <person name="Desiro A."/>
            <person name="Gervers K.A."/>
            <person name="Hundley H."/>
            <person name="Kuo A."/>
            <person name="LaButti K."/>
            <person name="Lang B.F."/>
            <person name="Lipzen A."/>
            <person name="O'Donnell K."/>
            <person name="Pangilinan J."/>
            <person name="Reynolds N."/>
            <person name="Sandor L."/>
            <person name="Smith M.E."/>
            <person name="Tsang A."/>
            <person name="Grigoriev I.V."/>
            <person name="Stajich J.E."/>
            <person name="Spatafora J.W."/>
        </authorList>
    </citation>
    <scope>NUCLEOTIDE SEQUENCE</scope>
    <source>
        <strain evidence="6">RSA 2281</strain>
    </source>
</reference>
<dbReference type="InterPro" id="IPR002938">
    <property type="entry name" value="FAD-bd"/>
</dbReference>
<dbReference type="InterPro" id="IPR036188">
    <property type="entry name" value="FAD/NAD-bd_sf"/>
</dbReference>
<dbReference type="InterPro" id="IPR050641">
    <property type="entry name" value="RIFMO-like"/>
</dbReference>
<dbReference type="GO" id="GO:0016709">
    <property type="term" value="F:oxidoreductase activity, acting on paired donors, with incorporation or reduction of molecular oxygen, NAD(P)H as one donor, and incorporation of one atom of oxygen"/>
    <property type="evidence" value="ECO:0007669"/>
    <property type="project" value="UniProtKB-ARBA"/>
</dbReference>
<dbReference type="Proteomes" id="UP001209540">
    <property type="component" value="Unassembled WGS sequence"/>
</dbReference>
<keyword evidence="7" id="KW-1185">Reference proteome</keyword>
<dbReference type="SUPFAM" id="SSF51905">
    <property type="entry name" value="FAD/NAD(P)-binding domain"/>
    <property type="match status" value="1"/>
</dbReference>
<dbReference type="Gene3D" id="3.50.50.60">
    <property type="entry name" value="FAD/NAD(P)-binding domain"/>
    <property type="match status" value="1"/>
</dbReference>
<name>A0AAD5KK56_9FUNG</name>
<evidence type="ECO:0000256" key="2">
    <source>
        <dbReference type="ARBA" id="ARBA00022630"/>
    </source>
</evidence>
<sequence length="292" mass="32510">MYLAQHRYDPRACQNNTIVMKWGESERIHAQYIVGADVTHSTVRKLAKDWSYDGHATETRFAVGDVIVTRKDAKQVAQACGNICIHSDDKNFSYHIITSIAGLIPVGINEEGQLIHRSFINLDLYEVRNSKEVTHGVYRGDTLTFQDVQEIVKQRIEPMNVTLQQASHIDIFRINERKADGFSRERAFLTGGAAHCHSPVGGQGLNLGLQILLESYSVERSPIVESTMRNTGSATHLGLLKSTIISFIAAYIVPIITSFDSITTTIAQKVTQVPVLCENGHLKYNISVIKSD</sequence>
<dbReference type="PANTHER" id="PTHR43004">
    <property type="entry name" value="TRK SYSTEM POTASSIUM UPTAKE PROTEIN"/>
    <property type="match status" value="1"/>
</dbReference>
<proteinExistence type="predicted"/>
<comment type="caution">
    <text evidence="6">The sequence shown here is derived from an EMBL/GenBank/DDBJ whole genome shotgun (WGS) entry which is preliminary data.</text>
</comment>
<keyword evidence="2" id="KW-0285">Flavoprotein</keyword>
<comment type="cofactor">
    <cofactor evidence="1">
        <name>FAD</name>
        <dbReference type="ChEBI" id="CHEBI:57692"/>
    </cofactor>
</comment>
<dbReference type="Gene3D" id="3.30.9.10">
    <property type="entry name" value="D-Amino Acid Oxidase, subunit A, domain 2"/>
    <property type="match status" value="1"/>
</dbReference>
<feature type="domain" description="FAD-binding" evidence="5">
    <location>
        <begin position="19"/>
        <end position="210"/>
    </location>
</feature>
<evidence type="ECO:0000256" key="3">
    <source>
        <dbReference type="ARBA" id="ARBA00022827"/>
    </source>
</evidence>
<dbReference type="AlphaFoldDB" id="A0AAD5KK56"/>
<accession>A0AAD5KK56</accession>
<evidence type="ECO:0000313" key="7">
    <source>
        <dbReference type="Proteomes" id="UP001209540"/>
    </source>
</evidence>
<evidence type="ECO:0000259" key="5">
    <source>
        <dbReference type="Pfam" id="PF01494"/>
    </source>
</evidence>
<evidence type="ECO:0000256" key="4">
    <source>
        <dbReference type="ARBA" id="ARBA00023002"/>
    </source>
</evidence>
<protein>
    <submittedName>
        <fullName evidence="6">FAD binding domain-containing protein</fullName>
    </submittedName>
</protein>
<dbReference type="Pfam" id="PF01494">
    <property type="entry name" value="FAD_binding_3"/>
    <property type="match status" value="1"/>
</dbReference>
<dbReference type="EMBL" id="JAIXMP010000005">
    <property type="protein sequence ID" value="KAI9273089.1"/>
    <property type="molecule type" value="Genomic_DNA"/>
</dbReference>
<organism evidence="6 7">
    <name type="scientific">Phascolomyces articulosus</name>
    <dbReference type="NCBI Taxonomy" id="60185"/>
    <lineage>
        <taxon>Eukaryota</taxon>
        <taxon>Fungi</taxon>
        <taxon>Fungi incertae sedis</taxon>
        <taxon>Mucoromycota</taxon>
        <taxon>Mucoromycotina</taxon>
        <taxon>Mucoromycetes</taxon>
        <taxon>Mucorales</taxon>
        <taxon>Lichtheimiaceae</taxon>
        <taxon>Phascolomyces</taxon>
    </lineage>
</organism>
<evidence type="ECO:0000256" key="1">
    <source>
        <dbReference type="ARBA" id="ARBA00001974"/>
    </source>
</evidence>
<keyword evidence="3" id="KW-0274">FAD</keyword>
<reference evidence="6" key="2">
    <citation type="submission" date="2023-02" db="EMBL/GenBank/DDBJ databases">
        <authorList>
            <consortium name="DOE Joint Genome Institute"/>
            <person name="Mondo S.J."/>
            <person name="Chang Y."/>
            <person name="Wang Y."/>
            <person name="Ahrendt S."/>
            <person name="Andreopoulos W."/>
            <person name="Barry K."/>
            <person name="Beard J."/>
            <person name="Benny G.L."/>
            <person name="Blankenship S."/>
            <person name="Bonito G."/>
            <person name="Cuomo C."/>
            <person name="Desiro A."/>
            <person name="Gervers K.A."/>
            <person name="Hundley H."/>
            <person name="Kuo A."/>
            <person name="LaButti K."/>
            <person name="Lang B.F."/>
            <person name="Lipzen A."/>
            <person name="O'Donnell K."/>
            <person name="Pangilinan J."/>
            <person name="Reynolds N."/>
            <person name="Sandor L."/>
            <person name="Smith M.W."/>
            <person name="Tsang A."/>
            <person name="Grigoriev I.V."/>
            <person name="Stajich J.E."/>
            <person name="Spatafora J.W."/>
        </authorList>
    </citation>
    <scope>NUCLEOTIDE SEQUENCE</scope>
    <source>
        <strain evidence="6">RSA 2281</strain>
    </source>
</reference>
<keyword evidence="4" id="KW-0560">Oxidoreductase</keyword>
<dbReference type="GO" id="GO:0071949">
    <property type="term" value="F:FAD binding"/>
    <property type="evidence" value="ECO:0007669"/>
    <property type="project" value="InterPro"/>
</dbReference>
<dbReference type="PANTHER" id="PTHR43004:SF19">
    <property type="entry name" value="BINDING MONOOXYGENASE, PUTATIVE (JCVI)-RELATED"/>
    <property type="match status" value="1"/>
</dbReference>
<gene>
    <name evidence="6" type="ORF">BDA99DRAFT_533915</name>
</gene>
<evidence type="ECO:0000313" key="6">
    <source>
        <dbReference type="EMBL" id="KAI9273089.1"/>
    </source>
</evidence>